<proteinExistence type="predicted"/>
<dbReference type="RefSeq" id="XP_037157437.1">
    <property type="nucleotide sequence ID" value="XM_037295436.1"/>
</dbReference>
<dbReference type="Pfam" id="PF12146">
    <property type="entry name" value="Hydrolase_4"/>
    <property type="match status" value="1"/>
</dbReference>
<dbReference type="InterPro" id="IPR029058">
    <property type="entry name" value="AB_hydrolase_fold"/>
</dbReference>
<dbReference type="GeneID" id="59332927"/>
<comment type="caution">
    <text evidence="2">The sequence shown here is derived from an EMBL/GenBank/DDBJ whole genome shotgun (WGS) entry which is preliminary data.</text>
</comment>
<evidence type="ECO:0000313" key="3">
    <source>
        <dbReference type="Proteomes" id="UP000593566"/>
    </source>
</evidence>
<dbReference type="PANTHER" id="PTHR11614">
    <property type="entry name" value="PHOSPHOLIPASE-RELATED"/>
    <property type="match status" value="1"/>
</dbReference>
<gene>
    <name evidence="2" type="ORF">HO133_004519</name>
</gene>
<reference evidence="2 3" key="1">
    <citation type="journal article" date="2020" name="Genomics">
        <title>Complete, high-quality genomes from long-read metagenomic sequencing of two wolf lichen thalli reveals enigmatic genome architecture.</title>
        <authorList>
            <person name="McKenzie S.K."/>
            <person name="Walston R.F."/>
            <person name="Allen J.L."/>
        </authorList>
    </citation>
    <scope>NUCLEOTIDE SEQUENCE [LARGE SCALE GENOMIC DNA]</scope>
    <source>
        <strain evidence="2">WasteWater1</strain>
    </source>
</reference>
<protein>
    <recommendedName>
        <fullName evidence="1">Serine aminopeptidase S33 domain-containing protein</fullName>
    </recommendedName>
</protein>
<dbReference type="SUPFAM" id="SSF53474">
    <property type="entry name" value="alpha/beta-Hydrolases"/>
    <property type="match status" value="1"/>
</dbReference>
<dbReference type="Proteomes" id="UP000593566">
    <property type="component" value="Unassembled WGS sequence"/>
</dbReference>
<keyword evidence="3" id="KW-1185">Reference proteome</keyword>
<feature type="domain" description="Serine aminopeptidase S33" evidence="1">
    <location>
        <begin position="27"/>
        <end position="274"/>
    </location>
</feature>
<dbReference type="AlphaFoldDB" id="A0A8H6FKG8"/>
<dbReference type="InterPro" id="IPR022742">
    <property type="entry name" value="Hydrolase_4"/>
</dbReference>
<dbReference type="InterPro" id="IPR051044">
    <property type="entry name" value="MAG_DAG_Lipase"/>
</dbReference>
<evidence type="ECO:0000313" key="2">
    <source>
        <dbReference type="EMBL" id="KAF6230180.1"/>
    </source>
</evidence>
<accession>A0A8H6FKG8</accession>
<evidence type="ECO:0000259" key="1">
    <source>
        <dbReference type="Pfam" id="PF12146"/>
    </source>
</evidence>
<sequence>MLTPKTRRHTLPDGHKLYTKTWIPTTTPHALLLFVHGFSDHINSYYTLFPTLACRGIQSHAFDQRGWGRSVQTPSQRGLTGPTATVLNDISSIIDSLLATAASMSVPVFLMGHSMGGAEVLQWAARGPSDMRSQIRGYVAESPYLTLHTSAQPRRMIAIAGRLAAKVLPKRQMVQKLQPRWLCRDPAVCKKWEDDELCHDTGTLEGLAGMMDRGAELNCDRIVVEDEKSFWIGHGSGDRVTSFESSKQWFGRLKAKDKEFKEYPGWFHKLHAEPGEDKITFANDVAGWILARANIQRTQALSEPQSKL</sequence>
<dbReference type="Gene3D" id="3.40.50.1820">
    <property type="entry name" value="alpha/beta hydrolase"/>
    <property type="match status" value="1"/>
</dbReference>
<organism evidence="2 3">
    <name type="scientific">Letharia lupina</name>
    <dbReference type="NCBI Taxonomy" id="560253"/>
    <lineage>
        <taxon>Eukaryota</taxon>
        <taxon>Fungi</taxon>
        <taxon>Dikarya</taxon>
        <taxon>Ascomycota</taxon>
        <taxon>Pezizomycotina</taxon>
        <taxon>Lecanoromycetes</taxon>
        <taxon>OSLEUM clade</taxon>
        <taxon>Lecanoromycetidae</taxon>
        <taxon>Lecanorales</taxon>
        <taxon>Lecanorineae</taxon>
        <taxon>Parmeliaceae</taxon>
        <taxon>Letharia</taxon>
    </lineage>
</organism>
<dbReference type="EMBL" id="JACCJB010000002">
    <property type="protein sequence ID" value="KAF6230180.1"/>
    <property type="molecule type" value="Genomic_DNA"/>
</dbReference>
<name>A0A8H6FKG8_9LECA</name>